<keyword evidence="2" id="KW-1185">Reference proteome</keyword>
<accession>A0ABW0NZ92</accession>
<dbReference type="EMBL" id="JBHSLU010000017">
    <property type="protein sequence ID" value="MFC5505428.1"/>
    <property type="molecule type" value="Genomic_DNA"/>
</dbReference>
<protein>
    <submittedName>
        <fullName evidence="1">Uncharacterized protein</fullName>
    </submittedName>
</protein>
<reference evidence="2" key="1">
    <citation type="journal article" date="2019" name="Int. J. Syst. Evol. Microbiol.">
        <title>The Global Catalogue of Microorganisms (GCM) 10K type strain sequencing project: providing services to taxonomists for standard genome sequencing and annotation.</title>
        <authorList>
            <consortium name="The Broad Institute Genomics Platform"/>
            <consortium name="The Broad Institute Genome Sequencing Center for Infectious Disease"/>
            <person name="Wu L."/>
            <person name="Ma J."/>
        </authorList>
    </citation>
    <scope>NUCLEOTIDE SEQUENCE [LARGE SCALE GENOMIC DNA]</scope>
    <source>
        <strain evidence="2">CCUG 43117</strain>
    </source>
</reference>
<gene>
    <name evidence="1" type="ORF">ACFPN9_09170</name>
</gene>
<dbReference type="RefSeq" id="WP_068204559.1">
    <property type="nucleotide sequence ID" value="NZ_JBHSLU010000017.1"/>
</dbReference>
<sequence>MQSVAKTAGHHATMLLEPMTDFAITEAARAAFIRNFRNRVTDIDTISTLMFAEADALGIECNCVGDIDLTPTADKDVFLALDRLLDRIPVGSKFVFRSIAYGDLLSEVHCELFYLWRKRLEGVREAKTKGLAA</sequence>
<proteinExistence type="predicted"/>
<name>A0ABW0NZ92_9HYPH</name>
<organism evidence="1 2">
    <name type="scientific">Bosea massiliensis</name>
    <dbReference type="NCBI Taxonomy" id="151419"/>
    <lineage>
        <taxon>Bacteria</taxon>
        <taxon>Pseudomonadati</taxon>
        <taxon>Pseudomonadota</taxon>
        <taxon>Alphaproteobacteria</taxon>
        <taxon>Hyphomicrobiales</taxon>
        <taxon>Boseaceae</taxon>
        <taxon>Bosea</taxon>
    </lineage>
</organism>
<dbReference type="Proteomes" id="UP001596060">
    <property type="component" value="Unassembled WGS sequence"/>
</dbReference>
<evidence type="ECO:0000313" key="2">
    <source>
        <dbReference type="Proteomes" id="UP001596060"/>
    </source>
</evidence>
<evidence type="ECO:0000313" key="1">
    <source>
        <dbReference type="EMBL" id="MFC5505428.1"/>
    </source>
</evidence>
<comment type="caution">
    <text evidence="1">The sequence shown here is derived from an EMBL/GenBank/DDBJ whole genome shotgun (WGS) entry which is preliminary data.</text>
</comment>